<name>A0A6J7LZN9_9ZZZZ</name>
<organism evidence="4">
    <name type="scientific">freshwater metagenome</name>
    <dbReference type="NCBI Taxonomy" id="449393"/>
    <lineage>
        <taxon>unclassified sequences</taxon>
        <taxon>metagenomes</taxon>
        <taxon>ecological metagenomes</taxon>
    </lineage>
</organism>
<evidence type="ECO:0000313" key="2">
    <source>
        <dbReference type="EMBL" id="CAB4721406.1"/>
    </source>
</evidence>
<sequence>MDLSKMTTGDKLFIGGGIVLFIASFFPWLGVSFDAKGLGNFSDSASAWSFTLLWLAVIIGTIGTVIAILKIAGVDLPDMGGSTGTRQLIVGATALVLVVIKTVVGVSGLPDGFSTTRGIGLWIGLLACIVMTAGGFSSMKEEKAGGSSTPPMA</sequence>
<evidence type="ECO:0000256" key="1">
    <source>
        <dbReference type="SAM" id="Phobius"/>
    </source>
</evidence>
<evidence type="ECO:0000313" key="4">
    <source>
        <dbReference type="EMBL" id="CAB4974006.1"/>
    </source>
</evidence>
<keyword evidence="1" id="KW-0812">Transmembrane</keyword>
<dbReference type="EMBL" id="CAEZYK010000028">
    <property type="protein sequence ID" value="CAB4721406.1"/>
    <property type="molecule type" value="Genomic_DNA"/>
</dbReference>
<feature type="transmembrane region" description="Helical" evidence="1">
    <location>
        <begin position="119"/>
        <end position="137"/>
    </location>
</feature>
<keyword evidence="1" id="KW-1133">Transmembrane helix</keyword>
<reference evidence="4" key="1">
    <citation type="submission" date="2020-05" db="EMBL/GenBank/DDBJ databases">
        <authorList>
            <person name="Chiriac C."/>
            <person name="Salcher M."/>
            <person name="Ghai R."/>
            <person name="Kavagutti S V."/>
        </authorList>
    </citation>
    <scope>NUCLEOTIDE SEQUENCE</scope>
</reference>
<evidence type="ECO:0000313" key="3">
    <source>
        <dbReference type="EMBL" id="CAB4905472.1"/>
    </source>
</evidence>
<dbReference type="EMBL" id="CAFBMM010000028">
    <property type="protein sequence ID" value="CAB4905472.1"/>
    <property type="molecule type" value="Genomic_DNA"/>
</dbReference>
<evidence type="ECO:0000313" key="5">
    <source>
        <dbReference type="EMBL" id="CAB5031875.1"/>
    </source>
</evidence>
<keyword evidence="1" id="KW-0472">Membrane</keyword>
<proteinExistence type="predicted"/>
<dbReference type="EMBL" id="CAFBPQ010000066">
    <property type="protein sequence ID" value="CAB5031875.1"/>
    <property type="molecule type" value="Genomic_DNA"/>
</dbReference>
<dbReference type="AlphaFoldDB" id="A0A6J7LZN9"/>
<protein>
    <submittedName>
        <fullName evidence="4">Unannotated protein</fullName>
    </submittedName>
</protein>
<feature type="transmembrane region" description="Helical" evidence="1">
    <location>
        <begin position="51"/>
        <end position="76"/>
    </location>
</feature>
<accession>A0A6J7LZN9</accession>
<gene>
    <name evidence="2" type="ORF">UFOPK2683_00647</name>
    <name evidence="3" type="ORF">UFOPK3605_00732</name>
    <name evidence="4" type="ORF">UFOPK3897_00692</name>
    <name evidence="5" type="ORF">UFOPK4121_01465</name>
</gene>
<feature type="transmembrane region" description="Helical" evidence="1">
    <location>
        <begin position="12"/>
        <end position="31"/>
    </location>
</feature>
<feature type="transmembrane region" description="Helical" evidence="1">
    <location>
        <begin position="88"/>
        <end position="107"/>
    </location>
</feature>
<dbReference type="EMBL" id="CAFBOF010000010">
    <property type="protein sequence ID" value="CAB4974006.1"/>
    <property type="molecule type" value="Genomic_DNA"/>
</dbReference>